<sequence length="159" mass="17739">MKVLRVLAGLAAGTAAGLAVTAFNKNESKVNQTEFDNSTRELKQSTNNISNYVNQIKVETKQVKTIVDEVKTLISDFMKDIKPNINHIQENIEDLQKRGEVITEVMQEPTKSPAKRNITPYTPKTTAIGYGKQETIHHQQTSQAAEEAEQPQTDKAETK</sequence>
<dbReference type="EMBL" id="JBBWSC010000008">
    <property type="protein sequence ID" value="MEL0538597.1"/>
    <property type="molecule type" value="Genomic_DNA"/>
</dbReference>
<accession>A0ABU9EYN6</accession>
<proteinExistence type="predicted"/>
<protein>
    <recommendedName>
        <fullName evidence="5">YtxH domain-containing protein</fullName>
    </recommendedName>
</protein>
<dbReference type="RefSeq" id="WP_123144990.1">
    <property type="nucleotide sequence ID" value="NZ_CP033460.1"/>
</dbReference>
<reference evidence="3 4" key="1">
    <citation type="submission" date="2024-04" db="EMBL/GenBank/DDBJ databases">
        <title>Staphylococcus debuckii a clinical isolate.</title>
        <authorList>
            <person name="Magnan C."/>
            <person name="Plumet L."/>
            <person name="Morsli M."/>
            <person name="Molle V."/>
            <person name="Lavigne J.-P."/>
        </authorList>
    </citation>
    <scope>NUCLEOTIDE SEQUENCE [LARGE SCALE GENOMIC DNA]</scope>
    <source>
        <strain evidence="3 4">NSD001</strain>
    </source>
</reference>
<comment type="caution">
    <text evidence="3">The sequence shown here is derived from an EMBL/GenBank/DDBJ whole genome shotgun (WGS) entry which is preliminary data.</text>
</comment>
<name>A0ABU9EYN6_9STAP</name>
<evidence type="ECO:0000256" key="2">
    <source>
        <dbReference type="SAM" id="SignalP"/>
    </source>
</evidence>
<keyword evidence="4" id="KW-1185">Reference proteome</keyword>
<dbReference type="Proteomes" id="UP001380601">
    <property type="component" value="Unassembled WGS sequence"/>
</dbReference>
<feature type="signal peptide" evidence="2">
    <location>
        <begin position="1"/>
        <end position="21"/>
    </location>
</feature>
<organism evidence="3 4">
    <name type="scientific">Staphylococcus debuckii</name>
    <dbReference type="NCBI Taxonomy" id="2044912"/>
    <lineage>
        <taxon>Bacteria</taxon>
        <taxon>Bacillati</taxon>
        <taxon>Bacillota</taxon>
        <taxon>Bacilli</taxon>
        <taxon>Bacillales</taxon>
        <taxon>Staphylococcaceae</taxon>
        <taxon>Staphylococcus</taxon>
    </lineage>
</organism>
<feature type="chain" id="PRO_5046395285" description="YtxH domain-containing protein" evidence="2">
    <location>
        <begin position="22"/>
        <end position="159"/>
    </location>
</feature>
<evidence type="ECO:0008006" key="5">
    <source>
        <dbReference type="Google" id="ProtNLM"/>
    </source>
</evidence>
<feature type="region of interest" description="Disordered" evidence="1">
    <location>
        <begin position="108"/>
        <end position="159"/>
    </location>
</feature>
<evidence type="ECO:0000313" key="4">
    <source>
        <dbReference type="Proteomes" id="UP001380601"/>
    </source>
</evidence>
<evidence type="ECO:0000313" key="3">
    <source>
        <dbReference type="EMBL" id="MEL0538597.1"/>
    </source>
</evidence>
<keyword evidence="2" id="KW-0732">Signal</keyword>
<evidence type="ECO:0000256" key="1">
    <source>
        <dbReference type="SAM" id="MobiDB-lite"/>
    </source>
</evidence>
<gene>
    <name evidence="3" type="ORF">AADA34_07710</name>
</gene>